<dbReference type="Proteomes" id="UP001410394">
    <property type="component" value="Unassembled WGS sequence"/>
</dbReference>
<keyword evidence="3" id="KW-1185">Reference proteome</keyword>
<dbReference type="Pfam" id="PF11162">
    <property type="entry name" value="DUF2946"/>
    <property type="match status" value="1"/>
</dbReference>
<sequence length="126" mass="13822">MYRRQLLLWLRIALCAAFINALVPTLSYLFAVSAGKQVIELCTSFGLKKIVVDVGREDSVPAETSGHQMRCQFCLASQDAATLIAAPVQELSPARQRLPLRVQLTSPGQSKPWPPSIPRAPPLRLA</sequence>
<dbReference type="InterPro" id="IPR021333">
    <property type="entry name" value="DUF2946"/>
</dbReference>
<dbReference type="EMBL" id="JBDIVE010000005">
    <property type="protein sequence ID" value="MEN3069060.1"/>
    <property type="molecule type" value="Genomic_DNA"/>
</dbReference>
<comment type="caution">
    <text evidence="2">The sequence shown here is derived from an EMBL/GenBank/DDBJ whole genome shotgun (WGS) entry which is preliminary data.</text>
</comment>
<dbReference type="RefSeq" id="WP_345919827.1">
    <property type="nucleotide sequence ID" value="NZ_JBDIVE010000005.1"/>
</dbReference>
<evidence type="ECO:0000256" key="1">
    <source>
        <dbReference type="SAM" id="MobiDB-lite"/>
    </source>
</evidence>
<protein>
    <submittedName>
        <fullName evidence="2">DUF2946 family protein</fullName>
    </submittedName>
</protein>
<proteinExistence type="predicted"/>
<reference evidence="2 3" key="1">
    <citation type="journal article" date="2018" name="Int. J. Syst. Evol. Microbiol.">
        <title>Uliginosibacterium sediminicola sp. nov., isolated from freshwater sediment.</title>
        <authorList>
            <person name="Hwang W.M."/>
            <person name="Kim S.M."/>
            <person name="Kang K."/>
            <person name="Ahn T.Y."/>
        </authorList>
    </citation>
    <scope>NUCLEOTIDE SEQUENCE [LARGE SCALE GENOMIC DNA]</scope>
    <source>
        <strain evidence="2 3">M1-21</strain>
    </source>
</reference>
<accession>A0ABU9YZ90</accession>
<evidence type="ECO:0000313" key="3">
    <source>
        <dbReference type="Proteomes" id="UP001410394"/>
    </source>
</evidence>
<organism evidence="2 3">
    <name type="scientific">Uliginosibacterium sediminicola</name>
    <dbReference type="NCBI Taxonomy" id="2024550"/>
    <lineage>
        <taxon>Bacteria</taxon>
        <taxon>Pseudomonadati</taxon>
        <taxon>Pseudomonadota</taxon>
        <taxon>Betaproteobacteria</taxon>
        <taxon>Rhodocyclales</taxon>
        <taxon>Zoogloeaceae</taxon>
        <taxon>Uliginosibacterium</taxon>
    </lineage>
</organism>
<feature type="compositionally biased region" description="Pro residues" evidence="1">
    <location>
        <begin position="112"/>
        <end position="126"/>
    </location>
</feature>
<feature type="region of interest" description="Disordered" evidence="1">
    <location>
        <begin position="104"/>
        <end position="126"/>
    </location>
</feature>
<evidence type="ECO:0000313" key="2">
    <source>
        <dbReference type="EMBL" id="MEN3069060.1"/>
    </source>
</evidence>
<gene>
    <name evidence="2" type="ORF">ABDB84_11270</name>
</gene>
<name>A0ABU9YZ90_9RHOO</name>